<reference evidence="4" key="1">
    <citation type="journal article" date="2017" name="Proc. Natl. Acad. Sci. U.S.A.">
        <title>Simulation of Deepwater Horizon oil plume reveals substrate specialization within a complex community of hydrocarbon-degraders.</title>
        <authorList>
            <person name="Hu P."/>
            <person name="Dubinsky E.A."/>
            <person name="Probst A.J."/>
            <person name="Wang J."/>
            <person name="Sieber C.M.K."/>
            <person name="Tom L.M."/>
            <person name="Gardinali P."/>
            <person name="Banfield J.F."/>
            <person name="Atlas R.M."/>
            <person name="Andersen G.L."/>
        </authorList>
    </citation>
    <scope>NUCLEOTIDE SEQUENCE [LARGE SCALE GENOMIC DNA]</scope>
</reference>
<evidence type="ECO:0000259" key="2">
    <source>
        <dbReference type="Pfam" id="PF14238"/>
    </source>
</evidence>
<keyword evidence="1" id="KW-0812">Transmembrane</keyword>
<proteinExistence type="predicted"/>
<dbReference type="Proteomes" id="UP000196531">
    <property type="component" value="Unassembled WGS sequence"/>
</dbReference>
<dbReference type="Pfam" id="PF14238">
    <property type="entry name" value="DUF4340"/>
    <property type="match status" value="1"/>
</dbReference>
<keyword evidence="1" id="KW-0472">Membrane</keyword>
<gene>
    <name evidence="3" type="ORF">A9Q84_10520</name>
</gene>
<protein>
    <recommendedName>
        <fullName evidence="2">DUF4340 domain-containing protein</fullName>
    </recommendedName>
</protein>
<comment type="caution">
    <text evidence="3">The sequence shown here is derived from an EMBL/GenBank/DDBJ whole genome shotgun (WGS) entry which is preliminary data.</text>
</comment>
<keyword evidence="1" id="KW-1133">Transmembrane helix</keyword>
<evidence type="ECO:0000256" key="1">
    <source>
        <dbReference type="SAM" id="Phobius"/>
    </source>
</evidence>
<feature type="transmembrane region" description="Helical" evidence="1">
    <location>
        <begin position="12"/>
        <end position="34"/>
    </location>
</feature>
<accession>A0A1Y5F780</accession>
<name>A0A1Y5F780_9BACT</name>
<dbReference type="EMBL" id="MAAO01000006">
    <property type="protein sequence ID" value="OUR96766.1"/>
    <property type="molecule type" value="Genomic_DNA"/>
</dbReference>
<organism evidence="3 4">
    <name type="scientific">Halobacteriovorax marinus</name>
    <dbReference type="NCBI Taxonomy" id="97084"/>
    <lineage>
        <taxon>Bacteria</taxon>
        <taxon>Pseudomonadati</taxon>
        <taxon>Bdellovibrionota</taxon>
        <taxon>Bacteriovoracia</taxon>
        <taxon>Bacteriovoracales</taxon>
        <taxon>Halobacteriovoraceae</taxon>
        <taxon>Halobacteriovorax</taxon>
    </lineage>
</organism>
<dbReference type="InterPro" id="IPR025641">
    <property type="entry name" value="DUF4340"/>
</dbReference>
<dbReference type="AlphaFoldDB" id="A0A1Y5F780"/>
<sequence length="343" mass="39247">MLVKISTDRTKAANVLTFMFLIAIVLGGLASWLFQAPLTKNTALSRYQLLIKPEQIEQVKSIQLTNRLGVFTISKDNSKVWSLTEPRNLPSNQTTVQNILTNLSQIKIRKILSKDAINISNFSLDTPLMKLKLSYYGGKVHTLNLGLLNPFDNSTYVTFSEQEAIYHVDALKGNLESLNLSNFIESKIFTQKISDITHLKIYKGKLPATKARLNILRDKDDWVDANKKTLAPKAVESYLRNLLSLKSSLIIDKRSKKLDKALSKYFTNPSYTMEVAHKNGNKTFYEVTYLINTIPDLKMEKKQTFIIKSSNSPHPYIIEKDKMTLFHKSQRSFKKLSIKKLFY</sequence>
<evidence type="ECO:0000313" key="4">
    <source>
        <dbReference type="Proteomes" id="UP000196531"/>
    </source>
</evidence>
<evidence type="ECO:0000313" key="3">
    <source>
        <dbReference type="EMBL" id="OUR96766.1"/>
    </source>
</evidence>
<feature type="domain" description="DUF4340" evidence="2">
    <location>
        <begin position="81"/>
        <end position="259"/>
    </location>
</feature>